<sequence length="335" mass="37475">MHLFISNYGAFIGKKSERLMVKENGKVVGEYPFHDLEHITIDSLGVTISSDAIKECSEHGITISFMTPGGDSYALLYQPTLNGTVLTRREQLFAYRDERGIEMAKCFVKGKIGNQINTVKYFAKYRKTANPAEYKAVCSLVDEMAMLAGTLPQIKGTCIDEVRGSIMALEGRISNLYWECVKLLFSGNVQFPGREHRGAQDPVNSLLNYGYAILANQVERALVMAGLDPFGGFLHVDRPGKKSLVYDFIEEFRQPVVDRAVIAAVNKGMDIKIEDGLLDLATRKSLAAKIIERLEASERFQGRKQSLKTIIQAQARRIATFLRGEAKYKPFICGW</sequence>
<dbReference type="GO" id="GO:0003677">
    <property type="term" value="F:DNA binding"/>
    <property type="evidence" value="ECO:0007669"/>
    <property type="project" value="UniProtKB-KW"/>
</dbReference>
<dbReference type="GO" id="GO:0051607">
    <property type="term" value="P:defense response to virus"/>
    <property type="evidence" value="ECO:0007669"/>
    <property type="project" value="UniProtKB-UniRule"/>
</dbReference>
<reference evidence="11 12" key="2">
    <citation type="submission" date="2007-01" db="EMBL/GenBank/DDBJ databases">
        <title>Sequencing of the draft genome and assembly of Thermosinus carboxydivorans Nor1.</title>
        <authorList>
            <consortium name="US DOE Joint Genome Institute (JGI-PGF)"/>
            <person name="Copeland A."/>
            <person name="Lucas S."/>
            <person name="Lapidus A."/>
            <person name="Barry K."/>
            <person name="Glavina del Rio T."/>
            <person name="Dalin E."/>
            <person name="Tice H."/>
            <person name="Bruce D."/>
            <person name="Pitluck S."/>
            <person name="Richardson P."/>
        </authorList>
    </citation>
    <scope>NUCLEOTIDE SEQUENCE [LARGE SCALE GENOMIC DNA]</scope>
    <source>
        <strain evidence="11 12">Nor1</strain>
    </source>
</reference>
<evidence type="ECO:0000256" key="2">
    <source>
        <dbReference type="ARBA" id="ARBA00022723"/>
    </source>
</evidence>
<evidence type="ECO:0000313" key="11">
    <source>
        <dbReference type="EMBL" id="EAX48301.1"/>
    </source>
</evidence>
<dbReference type="PANTHER" id="PTHR34353">
    <property type="entry name" value="CRISPR-ASSOCIATED ENDONUCLEASE CAS1 1"/>
    <property type="match status" value="1"/>
</dbReference>
<dbReference type="Gene3D" id="1.20.120.920">
    <property type="entry name" value="CRISPR-associated endonuclease Cas1, C-terminal domain"/>
    <property type="match status" value="1"/>
</dbReference>
<dbReference type="GO" id="GO:0043571">
    <property type="term" value="P:maintenance of CRISPR repeat elements"/>
    <property type="evidence" value="ECO:0007669"/>
    <property type="project" value="UniProtKB-UniRule"/>
</dbReference>
<evidence type="ECO:0000256" key="7">
    <source>
        <dbReference type="ARBA" id="ARBA00023125"/>
    </source>
</evidence>
<evidence type="ECO:0000256" key="1">
    <source>
        <dbReference type="ARBA" id="ARBA00022722"/>
    </source>
</evidence>
<dbReference type="GO" id="GO:0004519">
    <property type="term" value="F:endonuclease activity"/>
    <property type="evidence" value="ECO:0007669"/>
    <property type="project" value="UniProtKB-UniRule"/>
</dbReference>
<dbReference type="OrthoDB" id="9803119at2"/>
<dbReference type="HAMAP" id="MF_01470">
    <property type="entry name" value="Cas1"/>
    <property type="match status" value="1"/>
</dbReference>
<feature type="binding site" evidence="10">
    <location>
        <position position="170"/>
    </location>
    <ligand>
        <name>Mn(2+)</name>
        <dbReference type="ChEBI" id="CHEBI:29035"/>
    </ligand>
</feature>
<dbReference type="InterPro" id="IPR042211">
    <property type="entry name" value="CRISPR-assoc_Cas1_N"/>
</dbReference>
<dbReference type="CDD" id="cd09634">
    <property type="entry name" value="Cas1_I-II-III"/>
    <property type="match status" value="1"/>
</dbReference>
<keyword evidence="3 10" id="KW-0255">Endonuclease</keyword>
<keyword evidence="1 10" id="KW-0540">Nuclease</keyword>
<protein>
    <recommendedName>
        <fullName evidence="10">CRISPR-associated endonuclease Cas1</fullName>
        <ecNumber evidence="10">3.1.-.-</ecNumber>
    </recommendedName>
</protein>
<feature type="binding site" evidence="10">
    <location>
        <position position="250"/>
    </location>
    <ligand>
        <name>Mn(2+)</name>
        <dbReference type="ChEBI" id="CHEBI:29035"/>
    </ligand>
</feature>
<dbReference type="InterPro" id="IPR002729">
    <property type="entry name" value="CRISPR-assoc_Cas1"/>
</dbReference>
<dbReference type="EC" id="3.1.-.-" evidence="10"/>
<evidence type="ECO:0000256" key="6">
    <source>
        <dbReference type="ARBA" id="ARBA00023118"/>
    </source>
</evidence>
<organism evidence="11 12">
    <name type="scientific">Thermosinus carboxydivorans Nor1</name>
    <dbReference type="NCBI Taxonomy" id="401526"/>
    <lineage>
        <taxon>Bacteria</taxon>
        <taxon>Bacillati</taxon>
        <taxon>Bacillota</taxon>
        <taxon>Negativicutes</taxon>
        <taxon>Selenomonadales</taxon>
        <taxon>Sporomusaceae</taxon>
        <taxon>Thermosinus</taxon>
    </lineage>
</organism>
<evidence type="ECO:0000256" key="10">
    <source>
        <dbReference type="HAMAP-Rule" id="MF_01470"/>
    </source>
</evidence>
<reference evidence="11 12" key="1">
    <citation type="submission" date="2007-01" db="EMBL/GenBank/DDBJ databases">
        <title>Annotation of the draft genome assembly of Thermosinus carboxydivorans Nor1.</title>
        <authorList>
            <consortium name="US DOE Joint Genome Institute (JGI-ORNL)"/>
            <person name="Larimer F."/>
            <person name="Land M."/>
            <person name="Hauser L."/>
        </authorList>
    </citation>
    <scope>NUCLEOTIDE SEQUENCE [LARGE SCALE GENOMIC DNA]</scope>
    <source>
        <strain evidence="11 12">Nor1</strain>
    </source>
</reference>
<accession>A1HND9</accession>
<proteinExistence type="inferred from homology"/>
<evidence type="ECO:0000313" key="12">
    <source>
        <dbReference type="Proteomes" id="UP000005139"/>
    </source>
</evidence>
<dbReference type="InterPro" id="IPR050646">
    <property type="entry name" value="Cas1"/>
</dbReference>
<keyword evidence="7 10" id="KW-0238">DNA-binding</keyword>
<comment type="function">
    <text evidence="10">CRISPR (clustered regularly interspaced short palindromic repeat), is an adaptive immune system that provides protection against mobile genetic elements (viruses, transposable elements and conjugative plasmids). CRISPR clusters contain spacers, sequences complementary to antecedent mobile elements, and target invading nucleic acids. CRISPR clusters are transcribed and processed into CRISPR RNA (crRNA). Acts as a dsDNA endonuclease. Involved in the integration of spacer DNA into the CRISPR cassette.</text>
</comment>
<keyword evidence="4 10" id="KW-0378">Hydrolase</keyword>
<comment type="cofactor">
    <cofactor evidence="10">
        <name>Mg(2+)</name>
        <dbReference type="ChEBI" id="CHEBI:18420"/>
    </cofactor>
    <cofactor evidence="10">
        <name>Mn(2+)</name>
        <dbReference type="ChEBI" id="CHEBI:29035"/>
    </cofactor>
</comment>
<evidence type="ECO:0000256" key="8">
    <source>
        <dbReference type="ARBA" id="ARBA00023211"/>
    </source>
</evidence>
<dbReference type="AlphaFoldDB" id="A1HND9"/>
<dbReference type="PANTHER" id="PTHR34353:SF2">
    <property type="entry name" value="CRISPR-ASSOCIATED ENDONUCLEASE CAS1 1"/>
    <property type="match status" value="1"/>
</dbReference>
<gene>
    <name evidence="10" type="primary">cas1</name>
    <name evidence="11" type="ORF">TcarDRAFT_2251</name>
</gene>
<comment type="caution">
    <text evidence="11">The sequence shown here is derived from an EMBL/GenBank/DDBJ whole genome shotgun (WGS) entry which is preliminary data.</text>
</comment>
<comment type="subunit">
    <text evidence="9 10">Homodimer, forms a heterotetramer with a Cas2 homodimer.</text>
</comment>
<dbReference type="InterPro" id="IPR042206">
    <property type="entry name" value="CRISPR-assoc_Cas1_C"/>
</dbReference>
<dbReference type="Pfam" id="PF01867">
    <property type="entry name" value="Cas_Cas1"/>
    <property type="match status" value="1"/>
</dbReference>
<evidence type="ECO:0000256" key="5">
    <source>
        <dbReference type="ARBA" id="ARBA00022842"/>
    </source>
</evidence>
<dbReference type="EMBL" id="AAWL01000003">
    <property type="protein sequence ID" value="EAX48301.1"/>
    <property type="molecule type" value="Genomic_DNA"/>
</dbReference>
<keyword evidence="5 10" id="KW-0460">Magnesium</keyword>
<keyword evidence="6 10" id="KW-0051">Antiviral defense</keyword>
<comment type="similarity">
    <text evidence="10">Belongs to the CRISPR-associated endonuclease Cas1 family.</text>
</comment>
<dbReference type="eggNOG" id="COG1518">
    <property type="taxonomic scope" value="Bacteria"/>
</dbReference>
<dbReference type="GO" id="GO:0046872">
    <property type="term" value="F:metal ion binding"/>
    <property type="evidence" value="ECO:0007669"/>
    <property type="project" value="UniProtKB-UniRule"/>
</dbReference>
<keyword evidence="12" id="KW-1185">Reference proteome</keyword>
<dbReference type="RefSeq" id="WP_007288549.1">
    <property type="nucleotide sequence ID" value="NZ_AAWL01000003.1"/>
</dbReference>
<evidence type="ECO:0000256" key="4">
    <source>
        <dbReference type="ARBA" id="ARBA00022801"/>
    </source>
</evidence>
<feature type="binding site" evidence="10">
    <location>
        <position position="235"/>
    </location>
    <ligand>
        <name>Mn(2+)</name>
        <dbReference type="ChEBI" id="CHEBI:29035"/>
    </ligand>
</feature>
<evidence type="ECO:0000256" key="3">
    <source>
        <dbReference type="ARBA" id="ARBA00022759"/>
    </source>
</evidence>
<name>A1HND9_9FIRM</name>
<evidence type="ECO:0000256" key="9">
    <source>
        <dbReference type="ARBA" id="ARBA00038592"/>
    </source>
</evidence>
<dbReference type="Proteomes" id="UP000005139">
    <property type="component" value="Unassembled WGS sequence"/>
</dbReference>
<dbReference type="Gene3D" id="3.100.10.20">
    <property type="entry name" value="CRISPR-associated endonuclease Cas1, N-terminal domain"/>
    <property type="match status" value="1"/>
</dbReference>
<dbReference type="GO" id="GO:0016787">
    <property type="term" value="F:hydrolase activity"/>
    <property type="evidence" value="ECO:0007669"/>
    <property type="project" value="UniProtKB-KW"/>
</dbReference>
<dbReference type="NCBIfam" id="TIGR00287">
    <property type="entry name" value="cas1"/>
    <property type="match status" value="1"/>
</dbReference>
<keyword evidence="2 10" id="KW-0479">Metal-binding</keyword>
<keyword evidence="8 10" id="KW-0464">Manganese</keyword>